<sequence length="524" mass="60398">MITKEAAQQQLQALLQRVEHLIESNPFMKLRSSSTVGYTNVDNFILGNRVSFNGALIAQVQQMRQLLSVEASELSANLNDQFELLNVEKVNLDQHFFIQNKELTRYINDLTPYNYKFFLQNIYRGEAAFRLNVMVFCLKFTKIYQDLLPMLSSFDDKQMLALESKISGLKAGVELLEDSVKLYNEFNPLLKNFVSEYDKTIAEIDKENALKSYVQQKAKEEALQRRPKIIQAEQAAIKWDRRRKTLTEEELQQLTKLGEQIASSFAPQKEEFIKKFTQLHDAFVKPKTDFNLFMTKMEQYQARLEENVSHSSDYAAISAIAAEQIRCLKQLQNNYFVKRSIDRDLFKQQCEVAVFKALPFLNILQGNYERLSAFAASDSAYAKEYKEAEGTAFTLIQSLQEIEKEFFVEKSIDLATCLKRCKEAIELARPVLATHRSWFRPFAVLAFLAASVFTLGLVPLVSYLQTGDAYYYFRTTSEQNLNAYAKKLSQFSLFTAEPKPKSIVMEEEIKFDEEDPAPLTANVH</sequence>
<comment type="caution">
    <text evidence="2">The sequence shown here is derived from an EMBL/GenBank/DDBJ whole genome shotgun (WGS) entry which is preliminary data.</text>
</comment>
<gene>
    <name evidence="2" type="ORF">EKM59_09690</name>
</gene>
<evidence type="ECO:0000313" key="2">
    <source>
        <dbReference type="EMBL" id="RUQ81725.1"/>
    </source>
</evidence>
<organism evidence="2 3">
    <name type="scientific">Legionella septentrionalis</name>
    <dbReference type="NCBI Taxonomy" id="2498109"/>
    <lineage>
        <taxon>Bacteria</taxon>
        <taxon>Pseudomonadati</taxon>
        <taxon>Pseudomonadota</taxon>
        <taxon>Gammaproteobacteria</taxon>
        <taxon>Legionellales</taxon>
        <taxon>Legionellaceae</taxon>
        <taxon>Legionella</taxon>
    </lineage>
</organism>
<dbReference type="AlphaFoldDB" id="A0A3S0XFE1"/>
<evidence type="ECO:0008006" key="4">
    <source>
        <dbReference type="Google" id="ProtNLM"/>
    </source>
</evidence>
<keyword evidence="1" id="KW-1133">Transmembrane helix</keyword>
<dbReference type="RefSeq" id="WP_127111459.1">
    <property type="nucleotide sequence ID" value="NZ_RZGR01000033.1"/>
</dbReference>
<dbReference type="EMBL" id="RZGR01000033">
    <property type="protein sequence ID" value="RUQ81725.1"/>
    <property type="molecule type" value="Genomic_DNA"/>
</dbReference>
<reference evidence="2 3" key="1">
    <citation type="submission" date="2018-12" db="EMBL/GenBank/DDBJ databases">
        <title>Legionella sp,whole genome shotgun sequence.</title>
        <authorList>
            <person name="Wu H."/>
        </authorList>
    </citation>
    <scope>NUCLEOTIDE SEQUENCE [LARGE SCALE GENOMIC DNA]</scope>
    <source>
        <strain evidence="3">km714</strain>
    </source>
</reference>
<accession>A0A3S0XFE1</accession>
<evidence type="ECO:0000313" key="3">
    <source>
        <dbReference type="Proteomes" id="UP000288012"/>
    </source>
</evidence>
<keyword evidence="3" id="KW-1185">Reference proteome</keyword>
<protein>
    <recommendedName>
        <fullName evidence="4">Type IV secretion protein Dot</fullName>
    </recommendedName>
</protein>
<dbReference type="Proteomes" id="UP000288012">
    <property type="component" value="Unassembled WGS sequence"/>
</dbReference>
<proteinExistence type="predicted"/>
<evidence type="ECO:0000256" key="1">
    <source>
        <dbReference type="SAM" id="Phobius"/>
    </source>
</evidence>
<name>A0A3S0XFE1_9GAMM</name>
<feature type="transmembrane region" description="Helical" evidence="1">
    <location>
        <begin position="438"/>
        <end position="464"/>
    </location>
</feature>
<keyword evidence="1" id="KW-0812">Transmembrane</keyword>
<keyword evidence="1" id="KW-0472">Membrane</keyword>